<feature type="domain" description="Bulb-type lectin" evidence="20">
    <location>
        <begin position="23"/>
        <end position="144"/>
    </location>
</feature>
<evidence type="ECO:0000256" key="7">
    <source>
        <dbReference type="ARBA" id="ARBA00022777"/>
    </source>
</evidence>
<gene>
    <name evidence="22" type="ORF">PHAVU_005G088100g</name>
</gene>
<dbReference type="CDD" id="cd01098">
    <property type="entry name" value="PAN_AP_plant"/>
    <property type="match status" value="1"/>
</dbReference>
<feature type="transmembrane region" description="Helical" evidence="17">
    <location>
        <begin position="421"/>
        <end position="441"/>
    </location>
</feature>
<dbReference type="SUPFAM" id="SSF56112">
    <property type="entry name" value="Protein kinase-like (PK-like)"/>
    <property type="match status" value="1"/>
</dbReference>
<dbReference type="SMART" id="SM00108">
    <property type="entry name" value="B_lectin"/>
    <property type="match status" value="1"/>
</dbReference>
<sequence length="769" mass="86875">MEGFTLLLFGLAMLKTLAAATLRDTINTMQPVNDGQIIVSAGEVFALGFFSPSNSKSRYLGIWYYKIPIQTVVWIANRDNPLTDSSGVLKLNETGLLVLLNHNKSVIWSSSTTRSAHYPIGKLLDSGNFIVQDGNNNNDPKDFLWQRRNLITGLNRYLSSWNSSDDPSRGKYSHQIDTAGYPQFVMREGTVKRFRFGSWNGIQFSGAPQVKQNSIFRFNFVSNEEEIYVKYDLINKSVLHRLVLATDGFLTGISWSDEENVWREFAIVPVDDCDYYEKCGAHARCNINNFPPCNCLEGFVHSRQYTNGGCVRRTSLSCYGDGFLKFSGLKLPDTERSWFDRSISLEDCRILCMKNCSCTAYSTLDISKESTGCLVWFNDLIDIKEFTESDQDIYIRMAGTEVEAIQSMQSHKSNSRKQKTIIISCVLSIGILLLCLTFIIHRQWRTWQKGRKMKNDLEEDASVMNEQGNEDVELPMFDLSTIRSATKNFSLDNKLGEGGFGSVYKGILEDGREIAVKRDSKNSSQGLREFKNEVMHIAKLQHRNLVRLLGYCIQSGERLLVYEFMANKSLDSIIFDEKKSVLLDWPRRLHIVNGIARGLLYLHEDSRHRIVHRDLKAGNVFGYMPPEYIIDGAYSTKSDVFSFGVLILEIVSGKRNRGFGNQDNLLAHAWRLFTEGKSTEIVDATIRDSLNLSAAVRLIHVGLLCVQLCPDDRPSMSSVVLMLSSESTLPQPKLPGLFTTRNLVGDSSSSGSYKQYSNNNMTVSTMSAR</sequence>
<dbReference type="PROSITE" id="PS00107">
    <property type="entry name" value="PROTEIN_KINASE_ATP"/>
    <property type="match status" value="1"/>
</dbReference>
<dbReference type="GO" id="GO:0016020">
    <property type="term" value="C:membrane"/>
    <property type="evidence" value="ECO:0007669"/>
    <property type="project" value="UniProtKB-SubCell"/>
</dbReference>
<dbReference type="Gene3D" id="3.30.200.20">
    <property type="entry name" value="Phosphorylase Kinase, domain 1"/>
    <property type="match status" value="1"/>
</dbReference>
<dbReference type="SUPFAM" id="SSF51110">
    <property type="entry name" value="alpha-D-mannose-specific plant lectins"/>
    <property type="match status" value="1"/>
</dbReference>
<dbReference type="InterPro" id="IPR000858">
    <property type="entry name" value="S_locus_glycoprot_dom"/>
</dbReference>
<keyword evidence="2 15" id="KW-0723">Serine/threonine-protein kinase</keyword>
<keyword evidence="10 17" id="KW-0472">Membrane</keyword>
<dbReference type="InterPro" id="IPR024171">
    <property type="entry name" value="SRK-like_kinase"/>
</dbReference>
<dbReference type="Pfam" id="PF08276">
    <property type="entry name" value="PAN_2"/>
    <property type="match status" value="1"/>
</dbReference>
<evidence type="ECO:0000256" key="13">
    <source>
        <dbReference type="ARBA" id="ARBA00047899"/>
    </source>
</evidence>
<dbReference type="Gene3D" id="1.10.510.10">
    <property type="entry name" value="Transferase(Phosphotransferase) domain 1"/>
    <property type="match status" value="2"/>
</dbReference>
<dbReference type="PROSITE" id="PS50948">
    <property type="entry name" value="PAN"/>
    <property type="match status" value="1"/>
</dbReference>
<dbReference type="FunFam" id="2.90.10.10:FF:000004">
    <property type="entry name" value="G-type lectin S-receptor-like serine/threonine-protein kinase"/>
    <property type="match status" value="1"/>
</dbReference>
<evidence type="ECO:0000256" key="1">
    <source>
        <dbReference type="ARBA" id="ARBA00004479"/>
    </source>
</evidence>
<accession>V7BX92</accession>
<feature type="chain" id="PRO_5004755135" description="Receptor-like serine/threonine-protein kinase" evidence="18">
    <location>
        <begin position="21"/>
        <end position="769"/>
    </location>
</feature>
<name>V7BX92_PHAVU</name>
<dbReference type="PROSITE" id="PS50927">
    <property type="entry name" value="BULB_LECTIN"/>
    <property type="match status" value="1"/>
</dbReference>
<comment type="catalytic activity">
    <reaction evidence="13 15">
        <text>L-threonyl-[protein] + ATP = O-phospho-L-threonyl-[protein] + ADP + H(+)</text>
        <dbReference type="Rhea" id="RHEA:46608"/>
        <dbReference type="Rhea" id="RHEA-COMP:11060"/>
        <dbReference type="Rhea" id="RHEA-COMP:11605"/>
        <dbReference type="ChEBI" id="CHEBI:15378"/>
        <dbReference type="ChEBI" id="CHEBI:30013"/>
        <dbReference type="ChEBI" id="CHEBI:30616"/>
        <dbReference type="ChEBI" id="CHEBI:61977"/>
        <dbReference type="ChEBI" id="CHEBI:456216"/>
        <dbReference type="EC" id="2.7.11.1"/>
    </reaction>
</comment>
<evidence type="ECO:0000256" key="10">
    <source>
        <dbReference type="ARBA" id="ARBA00023136"/>
    </source>
</evidence>
<comment type="catalytic activity">
    <reaction evidence="14 15">
        <text>L-seryl-[protein] + ATP = O-phospho-L-seryl-[protein] + ADP + H(+)</text>
        <dbReference type="Rhea" id="RHEA:17989"/>
        <dbReference type="Rhea" id="RHEA-COMP:9863"/>
        <dbReference type="Rhea" id="RHEA-COMP:11604"/>
        <dbReference type="ChEBI" id="CHEBI:15378"/>
        <dbReference type="ChEBI" id="CHEBI:29999"/>
        <dbReference type="ChEBI" id="CHEBI:30616"/>
        <dbReference type="ChEBI" id="CHEBI:83421"/>
        <dbReference type="ChEBI" id="CHEBI:456216"/>
        <dbReference type="EC" id="2.7.11.1"/>
    </reaction>
</comment>
<dbReference type="Gene3D" id="2.90.10.10">
    <property type="entry name" value="Bulb-type lectin domain"/>
    <property type="match status" value="1"/>
</dbReference>
<evidence type="ECO:0000256" key="15">
    <source>
        <dbReference type="PIRNR" id="PIRNR000641"/>
    </source>
</evidence>
<evidence type="ECO:0000259" key="21">
    <source>
        <dbReference type="PROSITE" id="PS50948"/>
    </source>
</evidence>
<evidence type="ECO:0000313" key="23">
    <source>
        <dbReference type="Proteomes" id="UP000000226"/>
    </source>
</evidence>
<dbReference type="Pfam" id="PF01453">
    <property type="entry name" value="B_lectin"/>
    <property type="match status" value="1"/>
</dbReference>
<dbReference type="InterPro" id="IPR011009">
    <property type="entry name" value="Kinase-like_dom_sf"/>
</dbReference>
<keyword evidence="12" id="KW-0325">Glycoprotein</keyword>
<dbReference type="Pfam" id="PF00954">
    <property type="entry name" value="S_locus_glycop"/>
    <property type="match status" value="1"/>
</dbReference>
<keyword evidence="3 15" id="KW-0808">Transferase</keyword>
<dbReference type="Pfam" id="PF07714">
    <property type="entry name" value="PK_Tyr_Ser-Thr"/>
    <property type="match status" value="2"/>
</dbReference>
<dbReference type="Pfam" id="PF11883">
    <property type="entry name" value="DUF3403"/>
    <property type="match status" value="1"/>
</dbReference>
<dbReference type="Gene3D" id="3.50.4.10">
    <property type="entry name" value="Hepatocyte Growth Factor"/>
    <property type="match status" value="1"/>
</dbReference>
<dbReference type="GO" id="GO:0005524">
    <property type="term" value="F:ATP binding"/>
    <property type="evidence" value="ECO:0007669"/>
    <property type="project" value="UniProtKB-UniRule"/>
</dbReference>
<dbReference type="PROSITE" id="PS50011">
    <property type="entry name" value="PROTEIN_KINASE_DOM"/>
    <property type="match status" value="1"/>
</dbReference>
<evidence type="ECO:0000256" key="5">
    <source>
        <dbReference type="ARBA" id="ARBA00022729"/>
    </source>
</evidence>
<dbReference type="InterPro" id="IPR001480">
    <property type="entry name" value="Bulb-type_lectin_dom"/>
</dbReference>
<reference evidence="23" key="1">
    <citation type="journal article" date="2014" name="Nat. Genet.">
        <title>A reference genome for common bean and genome-wide analysis of dual domestications.</title>
        <authorList>
            <person name="Schmutz J."/>
            <person name="McClean P.E."/>
            <person name="Mamidi S."/>
            <person name="Wu G.A."/>
            <person name="Cannon S.B."/>
            <person name="Grimwood J."/>
            <person name="Jenkins J."/>
            <person name="Shu S."/>
            <person name="Song Q."/>
            <person name="Chavarro C."/>
            <person name="Torres-Torres M."/>
            <person name="Geffroy V."/>
            <person name="Moghaddam S.M."/>
            <person name="Gao D."/>
            <person name="Abernathy B."/>
            <person name="Barry K."/>
            <person name="Blair M."/>
            <person name="Brick M.A."/>
            <person name="Chovatia M."/>
            <person name="Gepts P."/>
            <person name="Goodstein D.M."/>
            <person name="Gonzales M."/>
            <person name="Hellsten U."/>
            <person name="Hyten D.L."/>
            <person name="Jia G."/>
            <person name="Kelly J.D."/>
            <person name="Kudrna D."/>
            <person name="Lee R."/>
            <person name="Richard M.M."/>
            <person name="Miklas P.N."/>
            <person name="Osorno J.M."/>
            <person name="Rodrigues J."/>
            <person name="Thareau V."/>
            <person name="Urrea C.A."/>
            <person name="Wang M."/>
            <person name="Yu Y."/>
            <person name="Zhang M."/>
            <person name="Wing R.A."/>
            <person name="Cregan P.B."/>
            <person name="Rokhsar D.S."/>
            <person name="Jackson S.A."/>
        </authorList>
    </citation>
    <scope>NUCLEOTIDE SEQUENCE [LARGE SCALE GENOMIC DNA]</scope>
    <source>
        <strain evidence="23">cv. G19833</strain>
    </source>
</reference>
<feature type="domain" description="Apple" evidence="21">
    <location>
        <begin position="318"/>
        <end position="398"/>
    </location>
</feature>
<protein>
    <recommendedName>
        <fullName evidence="15">Receptor-like serine/threonine-protein kinase</fullName>
        <ecNumber evidence="15">2.7.11.1</ecNumber>
    </recommendedName>
</protein>
<dbReference type="PIRSF" id="PIRSF000641">
    <property type="entry name" value="SRK"/>
    <property type="match status" value="1"/>
</dbReference>
<keyword evidence="6 15" id="KW-0547">Nucleotide-binding</keyword>
<evidence type="ECO:0000256" key="6">
    <source>
        <dbReference type="ARBA" id="ARBA00022741"/>
    </source>
</evidence>
<proteinExistence type="inferred from homology"/>
<feature type="signal peptide" evidence="18">
    <location>
        <begin position="1"/>
        <end position="20"/>
    </location>
</feature>
<dbReference type="PANTHER" id="PTHR32444">
    <property type="entry name" value="BULB-TYPE LECTIN DOMAIN-CONTAINING PROTEIN"/>
    <property type="match status" value="1"/>
</dbReference>
<feature type="domain" description="Protein kinase" evidence="19">
    <location>
        <begin position="489"/>
        <end position="769"/>
    </location>
</feature>
<dbReference type="InterPro" id="IPR001245">
    <property type="entry name" value="Ser-Thr/Tyr_kinase_cat_dom"/>
</dbReference>
<evidence type="ECO:0000256" key="14">
    <source>
        <dbReference type="ARBA" id="ARBA00048679"/>
    </source>
</evidence>
<dbReference type="FunFam" id="1.10.510.10:FF:001023">
    <property type="entry name" value="Os07g0541700 protein"/>
    <property type="match status" value="1"/>
</dbReference>
<dbReference type="OMA" id="YIRMAGT"/>
<evidence type="ECO:0000256" key="16">
    <source>
        <dbReference type="PROSITE-ProRule" id="PRU10141"/>
    </source>
</evidence>
<evidence type="ECO:0000256" key="4">
    <source>
        <dbReference type="ARBA" id="ARBA00022692"/>
    </source>
</evidence>
<dbReference type="SMART" id="SM00220">
    <property type="entry name" value="S_TKc"/>
    <property type="match status" value="1"/>
</dbReference>
<dbReference type="CDD" id="cd00028">
    <property type="entry name" value="B_lectin"/>
    <property type="match status" value="1"/>
</dbReference>
<evidence type="ECO:0000256" key="2">
    <source>
        <dbReference type="ARBA" id="ARBA00022527"/>
    </source>
</evidence>
<keyword evidence="23" id="KW-1185">Reference proteome</keyword>
<dbReference type="InterPro" id="IPR036426">
    <property type="entry name" value="Bulb-type_lectin_dom_sf"/>
</dbReference>
<evidence type="ECO:0000259" key="19">
    <source>
        <dbReference type="PROSITE" id="PS50011"/>
    </source>
</evidence>
<dbReference type="EMBL" id="CM002292">
    <property type="protein sequence ID" value="ESW21650.1"/>
    <property type="molecule type" value="Genomic_DNA"/>
</dbReference>
<evidence type="ECO:0000256" key="17">
    <source>
        <dbReference type="SAM" id="Phobius"/>
    </source>
</evidence>
<evidence type="ECO:0000256" key="8">
    <source>
        <dbReference type="ARBA" id="ARBA00022840"/>
    </source>
</evidence>
<dbReference type="PANTHER" id="PTHR32444:SF183">
    <property type="entry name" value="APPLE DOMAIN-CONTAINING PROTEIN"/>
    <property type="match status" value="1"/>
</dbReference>
<dbReference type="InterPro" id="IPR003609">
    <property type="entry name" value="Pan_app"/>
</dbReference>
<dbReference type="EC" id="2.7.11.1" evidence="15"/>
<comment type="subcellular location">
    <subcellularLocation>
        <location evidence="1">Membrane</location>
        <topology evidence="1">Single-pass type I membrane protein</topology>
    </subcellularLocation>
</comment>
<dbReference type="FunFam" id="3.30.200.20:FF:000195">
    <property type="entry name" value="G-type lectin S-receptor-like serine/threonine-protein kinase"/>
    <property type="match status" value="1"/>
</dbReference>
<keyword evidence="11" id="KW-1015">Disulfide bond</keyword>
<evidence type="ECO:0000256" key="3">
    <source>
        <dbReference type="ARBA" id="ARBA00022679"/>
    </source>
</evidence>
<dbReference type="eggNOG" id="ENOG502QSMT">
    <property type="taxonomic scope" value="Eukaryota"/>
</dbReference>
<dbReference type="GO" id="GO:0106310">
    <property type="term" value="F:protein serine kinase activity"/>
    <property type="evidence" value="ECO:0007669"/>
    <property type="project" value="RHEA"/>
</dbReference>
<keyword evidence="7 15" id="KW-0418">Kinase</keyword>
<keyword evidence="9 17" id="KW-1133">Transmembrane helix</keyword>
<dbReference type="AlphaFoldDB" id="V7BX92"/>
<dbReference type="InterPro" id="IPR000719">
    <property type="entry name" value="Prot_kinase_dom"/>
</dbReference>
<dbReference type="InterPro" id="IPR021820">
    <property type="entry name" value="S-locus_recpt_kinase_C"/>
</dbReference>
<evidence type="ECO:0000259" key="20">
    <source>
        <dbReference type="PROSITE" id="PS50927"/>
    </source>
</evidence>
<evidence type="ECO:0000256" key="11">
    <source>
        <dbReference type="ARBA" id="ARBA00023157"/>
    </source>
</evidence>
<dbReference type="GO" id="GO:0048544">
    <property type="term" value="P:recognition of pollen"/>
    <property type="evidence" value="ECO:0007669"/>
    <property type="project" value="InterPro"/>
</dbReference>
<dbReference type="GO" id="GO:0004674">
    <property type="term" value="F:protein serine/threonine kinase activity"/>
    <property type="evidence" value="ECO:0007669"/>
    <property type="project" value="UniProtKB-KW"/>
</dbReference>
<dbReference type="OrthoDB" id="785331at2759"/>
<evidence type="ECO:0000313" key="22">
    <source>
        <dbReference type="EMBL" id="ESW21650.1"/>
    </source>
</evidence>
<keyword evidence="8 15" id="KW-0067">ATP-binding</keyword>
<dbReference type="InterPro" id="IPR017441">
    <property type="entry name" value="Protein_kinase_ATP_BS"/>
</dbReference>
<evidence type="ECO:0000256" key="12">
    <source>
        <dbReference type="ARBA" id="ARBA00023180"/>
    </source>
</evidence>
<comment type="similarity">
    <text evidence="15">Belongs to the protein kinase superfamily. Ser/Thr protein kinase family.</text>
</comment>
<keyword evidence="4 17" id="KW-0812">Transmembrane</keyword>
<dbReference type="Gramene" id="ESW21650">
    <property type="protein sequence ID" value="ESW21650"/>
    <property type="gene ID" value="PHAVU_005G088100g"/>
</dbReference>
<dbReference type="SMART" id="SM00473">
    <property type="entry name" value="PAN_AP"/>
    <property type="match status" value="1"/>
</dbReference>
<dbReference type="Proteomes" id="UP000000226">
    <property type="component" value="Chromosome 5"/>
</dbReference>
<organism evidence="22 23">
    <name type="scientific">Phaseolus vulgaris</name>
    <name type="common">Kidney bean</name>
    <name type="synonym">French bean</name>
    <dbReference type="NCBI Taxonomy" id="3885"/>
    <lineage>
        <taxon>Eukaryota</taxon>
        <taxon>Viridiplantae</taxon>
        <taxon>Streptophyta</taxon>
        <taxon>Embryophyta</taxon>
        <taxon>Tracheophyta</taxon>
        <taxon>Spermatophyta</taxon>
        <taxon>Magnoliopsida</taxon>
        <taxon>eudicotyledons</taxon>
        <taxon>Gunneridae</taxon>
        <taxon>Pentapetalae</taxon>
        <taxon>rosids</taxon>
        <taxon>fabids</taxon>
        <taxon>Fabales</taxon>
        <taxon>Fabaceae</taxon>
        <taxon>Papilionoideae</taxon>
        <taxon>50 kb inversion clade</taxon>
        <taxon>NPAAA clade</taxon>
        <taxon>indigoferoid/millettioid clade</taxon>
        <taxon>Phaseoleae</taxon>
        <taxon>Phaseolus</taxon>
    </lineage>
</organism>
<feature type="binding site" evidence="16">
    <location>
        <position position="517"/>
    </location>
    <ligand>
        <name>ATP</name>
        <dbReference type="ChEBI" id="CHEBI:30616"/>
    </ligand>
</feature>
<keyword evidence="5 18" id="KW-0732">Signal</keyword>
<evidence type="ECO:0000256" key="9">
    <source>
        <dbReference type="ARBA" id="ARBA00022989"/>
    </source>
</evidence>
<evidence type="ECO:0000256" key="18">
    <source>
        <dbReference type="SAM" id="SignalP"/>
    </source>
</evidence>